<feature type="domain" description="D-isomer specific 2-hydroxyacid dehydrogenase catalytic" evidence="5">
    <location>
        <begin position="18"/>
        <end position="336"/>
    </location>
</feature>
<dbReference type="FunFam" id="3.40.50.720:FF:000041">
    <property type="entry name" value="D-3-phosphoglycerate dehydrogenase"/>
    <property type="match status" value="1"/>
</dbReference>
<feature type="domain" description="D-isomer specific 2-hydroxyacid dehydrogenase NAD-binding" evidence="6">
    <location>
        <begin position="109"/>
        <end position="306"/>
    </location>
</feature>
<dbReference type="InterPro" id="IPR029753">
    <property type="entry name" value="D-isomer_DH_CS"/>
</dbReference>
<dbReference type="InterPro" id="IPR006140">
    <property type="entry name" value="D-isomer_DH_NAD-bd"/>
</dbReference>
<dbReference type="AlphaFoldDB" id="A0A1G2PRX6"/>
<gene>
    <name evidence="7" type="ORF">A3A97_02710</name>
</gene>
<evidence type="ECO:0000313" key="8">
    <source>
        <dbReference type="Proteomes" id="UP000176951"/>
    </source>
</evidence>
<evidence type="ECO:0000256" key="1">
    <source>
        <dbReference type="ARBA" id="ARBA00005854"/>
    </source>
</evidence>
<organism evidence="7 8">
    <name type="scientific">Candidatus Terrybacteria bacterium RIFCSPLOWO2_01_FULL_40_23</name>
    <dbReference type="NCBI Taxonomy" id="1802366"/>
    <lineage>
        <taxon>Bacteria</taxon>
        <taxon>Candidatus Terryibacteriota</taxon>
    </lineage>
</organism>
<dbReference type="PANTHER" id="PTHR43026">
    <property type="entry name" value="2-HYDROXYACID DEHYDROGENASE HOMOLOG 1-RELATED"/>
    <property type="match status" value="1"/>
</dbReference>
<dbReference type="GO" id="GO:0008720">
    <property type="term" value="F:D-lactate dehydrogenase (NAD+) activity"/>
    <property type="evidence" value="ECO:0007669"/>
    <property type="project" value="TreeGrafter"/>
</dbReference>
<evidence type="ECO:0008006" key="9">
    <source>
        <dbReference type="Google" id="ProtNLM"/>
    </source>
</evidence>
<name>A0A1G2PRX6_9BACT</name>
<evidence type="ECO:0000259" key="5">
    <source>
        <dbReference type="Pfam" id="PF00389"/>
    </source>
</evidence>
<sequence>MKVHFFGVKPWEGEYIKTKFDPSKDIDVECIEQIISPDNLPKDDQAEILSVFVDSIVNRAVIDALPKLKHVSTRSTGFDHIDIKYCVEKNISVSSVPSYGENTVAEFAFALLLTLSRKIYWAVDRIRETGSFSFDGLQGIDLKGKTLGVVGTGRIGRHSVQIAKGFAMDVVAYDERSDQAFASSLGFKYLSFEELLKVSDIITLHVPYLPTTHHMVNEKTLMLMKPTAILINTSRGAVVDTEALARALKEGKLGGAGLDVLEEEGVIKDEMEFLYKGHPEEHNLKTIIANHVLIDMPNVIITPHNAFNTKEALVRILDTTLENISNFLKGTPSNIVKI</sequence>
<dbReference type="Pfam" id="PF00389">
    <property type="entry name" value="2-Hacid_dh"/>
    <property type="match status" value="1"/>
</dbReference>
<comment type="similarity">
    <text evidence="1 4">Belongs to the D-isomer specific 2-hydroxyacid dehydrogenase family.</text>
</comment>
<evidence type="ECO:0000256" key="3">
    <source>
        <dbReference type="ARBA" id="ARBA00023027"/>
    </source>
</evidence>
<accession>A0A1G2PRX6</accession>
<dbReference type="CDD" id="cd12187">
    <property type="entry name" value="LDH_like_1"/>
    <property type="match status" value="1"/>
</dbReference>
<keyword evidence="3" id="KW-0520">NAD</keyword>
<evidence type="ECO:0000256" key="4">
    <source>
        <dbReference type="RuleBase" id="RU003719"/>
    </source>
</evidence>
<dbReference type="Proteomes" id="UP000176951">
    <property type="component" value="Unassembled WGS sequence"/>
</dbReference>
<dbReference type="InterPro" id="IPR058205">
    <property type="entry name" value="D-LDH-like"/>
</dbReference>
<dbReference type="InterPro" id="IPR006139">
    <property type="entry name" value="D-isomer_2_OHA_DH_cat_dom"/>
</dbReference>
<reference evidence="7 8" key="1">
    <citation type="journal article" date="2016" name="Nat. Commun.">
        <title>Thousands of microbial genomes shed light on interconnected biogeochemical processes in an aquifer system.</title>
        <authorList>
            <person name="Anantharaman K."/>
            <person name="Brown C.T."/>
            <person name="Hug L.A."/>
            <person name="Sharon I."/>
            <person name="Castelle C.J."/>
            <person name="Probst A.J."/>
            <person name="Thomas B.C."/>
            <person name="Singh A."/>
            <person name="Wilkins M.J."/>
            <person name="Karaoz U."/>
            <person name="Brodie E.L."/>
            <person name="Williams K.H."/>
            <person name="Hubbard S.S."/>
            <person name="Banfield J.F."/>
        </authorList>
    </citation>
    <scope>NUCLEOTIDE SEQUENCE [LARGE SCALE GENOMIC DNA]</scope>
</reference>
<dbReference type="GO" id="GO:0006564">
    <property type="term" value="P:L-serine biosynthetic process"/>
    <property type="evidence" value="ECO:0007669"/>
    <property type="project" value="UniProtKB-ARBA"/>
</dbReference>
<dbReference type="GO" id="GO:0004617">
    <property type="term" value="F:phosphoglycerate dehydrogenase activity"/>
    <property type="evidence" value="ECO:0007669"/>
    <property type="project" value="UniProtKB-ARBA"/>
</dbReference>
<dbReference type="PROSITE" id="PS00671">
    <property type="entry name" value="D_2_HYDROXYACID_DH_3"/>
    <property type="match status" value="1"/>
</dbReference>
<dbReference type="SUPFAM" id="SSF52283">
    <property type="entry name" value="Formate/glycerate dehydrogenase catalytic domain-like"/>
    <property type="match status" value="1"/>
</dbReference>
<dbReference type="InterPro" id="IPR029752">
    <property type="entry name" value="D-isomer_DH_CS1"/>
</dbReference>
<dbReference type="PROSITE" id="PS00670">
    <property type="entry name" value="D_2_HYDROXYACID_DH_2"/>
    <property type="match status" value="1"/>
</dbReference>
<dbReference type="InterPro" id="IPR036291">
    <property type="entry name" value="NAD(P)-bd_dom_sf"/>
</dbReference>
<keyword evidence="2 4" id="KW-0560">Oxidoreductase</keyword>
<evidence type="ECO:0000313" key="7">
    <source>
        <dbReference type="EMBL" id="OHA51057.1"/>
    </source>
</evidence>
<dbReference type="PROSITE" id="PS00065">
    <property type="entry name" value="D_2_HYDROXYACID_DH_1"/>
    <property type="match status" value="1"/>
</dbReference>
<dbReference type="Pfam" id="PF02826">
    <property type="entry name" value="2-Hacid_dh_C"/>
    <property type="match status" value="1"/>
</dbReference>
<proteinExistence type="inferred from homology"/>
<dbReference type="GO" id="GO:0047545">
    <property type="term" value="F:(S)-2-hydroxyglutarate dehydrogenase activity"/>
    <property type="evidence" value="ECO:0007669"/>
    <property type="project" value="UniProtKB-ARBA"/>
</dbReference>
<dbReference type="Gene3D" id="3.40.50.720">
    <property type="entry name" value="NAD(P)-binding Rossmann-like Domain"/>
    <property type="match status" value="2"/>
</dbReference>
<evidence type="ECO:0000259" key="6">
    <source>
        <dbReference type="Pfam" id="PF02826"/>
    </source>
</evidence>
<evidence type="ECO:0000256" key="2">
    <source>
        <dbReference type="ARBA" id="ARBA00023002"/>
    </source>
</evidence>
<dbReference type="GO" id="GO:0051287">
    <property type="term" value="F:NAD binding"/>
    <property type="evidence" value="ECO:0007669"/>
    <property type="project" value="InterPro"/>
</dbReference>
<dbReference type="PANTHER" id="PTHR43026:SF1">
    <property type="entry name" value="2-HYDROXYACID DEHYDROGENASE HOMOLOG 1-RELATED"/>
    <property type="match status" value="1"/>
</dbReference>
<comment type="caution">
    <text evidence="7">The sequence shown here is derived from an EMBL/GenBank/DDBJ whole genome shotgun (WGS) entry which is preliminary data.</text>
</comment>
<protein>
    <recommendedName>
        <fullName evidence="9">Hydroxyacid dehydrogenase</fullName>
    </recommendedName>
</protein>
<dbReference type="SUPFAM" id="SSF51735">
    <property type="entry name" value="NAD(P)-binding Rossmann-fold domains"/>
    <property type="match status" value="1"/>
</dbReference>
<dbReference type="EMBL" id="MHSW01000028">
    <property type="protein sequence ID" value="OHA51057.1"/>
    <property type="molecule type" value="Genomic_DNA"/>
</dbReference>